<name>A0A5E8C879_9ASCO</name>
<feature type="active site" description="Charge relay system" evidence="5 6">
    <location>
        <position position="546"/>
    </location>
</feature>
<reference evidence="9 10" key="1">
    <citation type="submission" date="2019-09" db="EMBL/GenBank/DDBJ databases">
        <authorList>
            <person name="Brejova B."/>
        </authorList>
    </citation>
    <scope>NUCLEOTIDE SEQUENCE [LARGE SCALE GENOMIC DNA]</scope>
</reference>
<feature type="active site" description="Charge relay system" evidence="5 6">
    <location>
        <position position="232"/>
    </location>
</feature>
<feature type="chain" id="PRO_5023019741" description="Peptidase S8/S53 domain-containing protein" evidence="7">
    <location>
        <begin position="17"/>
        <end position="1210"/>
    </location>
</feature>
<dbReference type="InterPro" id="IPR023828">
    <property type="entry name" value="Peptidase_S8_Ser-AS"/>
</dbReference>
<evidence type="ECO:0000259" key="8">
    <source>
        <dbReference type="Pfam" id="PF00082"/>
    </source>
</evidence>
<feature type="signal peptide" evidence="7">
    <location>
        <begin position="1"/>
        <end position="16"/>
    </location>
</feature>
<dbReference type="GeneID" id="43584875"/>
<keyword evidence="10" id="KW-1185">Reference proteome</keyword>
<evidence type="ECO:0000256" key="5">
    <source>
        <dbReference type="PIRSR" id="PIRSR615500-1"/>
    </source>
</evidence>
<evidence type="ECO:0000256" key="6">
    <source>
        <dbReference type="PROSITE-ProRule" id="PRU01240"/>
    </source>
</evidence>
<evidence type="ECO:0000256" key="3">
    <source>
        <dbReference type="ARBA" id="ARBA00022801"/>
    </source>
</evidence>
<dbReference type="AlphaFoldDB" id="A0A5E8C879"/>
<evidence type="ECO:0000256" key="7">
    <source>
        <dbReference type="SAM" id="SignalP"/>
    </source>
</evidence>
<keyword evidence="2 6" id="KW-0645">Protease</keyword>
<dbReference type="PANTHER" id="PTHR43806:SF66">
    <property type="entry name" value="SERIN ENDOPEPTIDASE"/>
    <property type="match status" value="1"/>
</dbReference>
<dbReference type="Gene3D" id="3.40.50.200">
    <property type="entry name" value="Peptidase S8/S53 domain"/>
    <property type="match status" value="2"/>
</dbReference>
<evidence type="ECO:0000313" key="10">
    <source>
        <dbReference type="Proteomes" id="UP000398389"/>
    </source>
</evidence>
<keyword evidence="3 6" id="KW-0378">Hydrolase</keyword>
<comment type="similarity">
    <text evidence="1 6">Belongs to the peptidase S8 family.</text>
</comment>
<gene>
    <name evidence="9" type="ORF">SAPINGB_P006061</name>
</gene>
<evidence type="ECO:0000256" key="1">
    <source>
        <dbReference type="ARBA" id="ARBA00011073"/>
    </source>
</evidence>
<dbReference type="OrthoDB" id="4090904at2759"/>
<dbReference type="GO" id="GO:0004252">
    <property type="term" value="F:serine-type endopeptidase activity"/>
    <property type="evidence" value="ECO:0007669"/>
    <property type="project" value="UniProtKB-UniRule"/>
</dbReference>
<proteinExistence type="inferred from homology"/>
<dbReference type="EMBL" id="CABVLU010000005">
    <property type="protein sequence ID" value="VVT58148.1"/>
    <property type="molecule type" value="Genomic_DNA"/>
</dbReference>
<protein>
    <recommendedName>
        <fullName evidence="8">Peptidase S8/S53 domain-containing protein</fullName>
    </recommendedName>
</protein>
<evidence type="ECO:0000256" key="2">
    <source>
        <dbReference type="ARBA" id="ARBA00022670"/>
    </source>
</evidence>
<dbReference type="RefSeq" id="XP_031856666.1">
    <property type="nucleotide sequence ID" value="XM_032000775.1"/>
</dbReference>
<dbReference type="GO" id="GO:0016020">
    <property type="term" value="C:membrane"/>
    <property type="evidence" value="ECO:0007669"/>
    <property type="project" value="InterPro"/>
</dbReference>
<evidence type="ECO:0000313" key="9">
    <source>
        <dbReference type="EMBL" id="VVT58148.1"/>
    </source>
</evidence>
<dbReference type="InterPro" id="IPR050131">
    <property type="entry name" value="Peptidase_S8_subtilisin-like"/>
</dbReference>
<keyword evidence="4 6" id="KW-0720">Serine protease</keyword>
<dbReference type="PANTHER" id="PTHR43806">
    <property type="entry name" value="PEPTIDASE S8"/>
    <property type="match status" value="1"/>
</dbReference>
<feature type="domain" description="Peptidase S8/S53" evidence="8">
    <location>
        <begin position="172"/>
        <end position="595"/>
    </location>
</feature>
<dbReference type="InterPro" id="IPR015500">
    <property type="entry name" value="Peptidase_S8_subtilisin-rel"/>
</dbReference>
<sequence>MILLPILLALAKSATANPSSSDDSPYLPNRFIVEFEDPPALSKRSLLGDPADAFVGLLTARGHALSASTAFSYNEADEIFAGASINADHPYDSDQDLLAQLKLYPEVKNVWPVRRLKTMTSTYSPTDSSDYPQGSTTTTIPDFNSNSSQHYPQWSSHSVTGVDILHSQNITGKGITIGIIDSGTYFLDPVLGGGFGSDYKVAGGWNFFGNVYDPSIQGYGVPNNNTLDTLGHGSFVAGVAAAAENSDFVGVAPDASIMSYRVFASTESTSEDVVLAALQRAYTDNVDVINLSIGSDGGGFPGNALSLVADRIAATGIVVVSSAGNSGTGGPFEGNNAATGNLTLSVGSTSTGQIVGYEAVAIASSGDEYRFTFTQPKGVQLNVTGSFDLTVVNTNACVASPDSGDSSTAIIFPQGNCTGYPFYHATHDLGYGLVLSYQDTDTNSLASAATAPTQYFEDSVFRLNVEPGLGQWVESQVKQGHSVSLGFDDSSKTPRSLVTSKAINLSYFSSLGPDYSGNLYPLVSAPGENIYSTWLNYSRSVQEGTSFSAPYVTGLVALYLQSLGGRPANDSTFVPGLRSRLIQTASALTLDDGTLAPLIGQGAGLINATAFVNTKSVFTTSPILNFGLNSSATTNSVSISLYNGNDDPVTYTFSHAHASTILAKSSAGRIFGYYQPTVQATANVTFDTSSITIQGHSAASLLVSVGIPDSVQASYSPIFQGKLVASGSNGEQVSLPYIATVTDNYKVFSDEHQPVFIYNGNEAAVLTQKSQDDLTDNIPLLNSSSNAVLYSPLLAGVSQYSVAVVAENYNFTLPITNGQAGVVTQLTGFPVTQMSRSLAGFYARVSVPGIPSGTYRMLAAALPAIPNLVANQTTTDDWQVWLSTPFKYNSTGAATVSGARSALAADLGTDLGGILVLQPSLRSANSNNTINIAPRDTLQVSIPFQALNGFKVGFKFNVTLPSQFTNFPDTFKVYQRSGKAILSVSINNTTNILQATVLADPQKTLITGSIIFGCGLKNPDQYTQHTQLPILFYSPNFPRYWSTSILDLAPADSAFPSLATSSSATLPAVYAYVPAAFTGWSNLSLNVTIPGYSFDCSSVSALQSLQLAFNDTTSQSQFAAFSVASCSAGAAQIVLENPPQSGQNVRVELPLRTAGPLILKQVPIVGSFSGQLAGSTSFSYSVAQKLNNVGLASYSKPMSGHPKLVVSSSS</sequence>
<dbReference type="InterPro" id="IPR000209">
    <property type="entry name" value="Peptidase_S8/S53_dom"/>
</dbReference>
<dbReference type="InterPro" id="IPR036852">
    <property type="entry name" value="Peptidase_S8/S53_dom_sf"/>
</dbReference>
<organism evidence="9 10">
    <name type="scientific">Magnusiomyces paraingens</name>
    <dbReference type="NCBI Taxonomy" id="2606893"/>
    <lineage>
        <taxon>Eukaryota</taxon>
        <taxon>Fungi</taxon>
        <taxon>Dikarya</taxon>
        <taxon>Ascomycota</taxon>
        <taxon>Saccharomycotina</taxon>
        <taxon>Dipodascomycetes</taxon>
        <taxon>Dipodascales</taxon>
        <taxon>Dipodascaceae</taxon>
        <taxon>Magnusiomyces</taxon>
    </lineage>
</organism>
<evidence type="ECO:0000256" key="4">
    <source>
        <dbReference type="ARBA" id="ARBA00022825"/>
    </source>
</evidence>
<dbReference type="PROSITE" id="PS00138">
    <property type="entry name" value="SUBTILASE_SER"/>
    <property type="match status" value="1"/>
</dbReference>
<keyword evidence="7" id="KW-0732">Signal</keyword>
<accession>A0A5E8C879</accession>
<dbReference type="PRINTS" id="PR00723">
    <property type="entry name" value="SUBTILISIN"/>
</dbReference>
<dbReference type="PROSITE" id="PS00137">
    <property type="entry name" value="SUBTILASE_HIS"/>
    <property type="match status" value="1"/>
</dbReference>
<dbReference type="GO" id="GO:0006508">
    <property type="term" value="P:proteolysis"/>
    <property type="evidence" value="ECO:0007669"/>
    <property type="project" value="UniProtKB-KW"/>
</dbReference>
<dbReference type="Pfam" id="PF00082">
    <property type="entry name" value="Peptidase_S8"/>
    <property type="match status" value="1"/>
</dbReference>
<dbReference type="Proteomes" id="UP000398389">
    <property type="component" value="Unassembled WGS sequence"/>
</dbReference>
<dbReference type="InterPro" id="IPR022398">
    <property type="entry name" value="Peptidase_S8_His-AS"/>
</dbReference>
<feature type="active site" description="Charge relay system" evidence="5 6">
    <location>
        <position position="181"/>
    </location>
</feature>
<dbReference type="SUPFAM" id="SSF52743">
    <property type="entry name" value="Subtilisin-like"/>
    <property type="match status" value="1"/>
</dbReference>
<dbReference type="PROSITE" id="PS51892">
    <property type="entry name" value="SUBTILASE"/>
    <property type="match status" value="1"/>
</dbReference>